<name>A0A9P6TDN0_9BASI</name>
<dbReference type="SMART" id="SM00456">
    <property type="entry name" value="WW"/>
    <property type="match status" value="1"/>
</dbReference>
<dbReference type="Proteomes" id="UP000886653">
    <property type="component" value="Unassembled WGS sequence"/>
</dbReference>
<sequence length="453" mass="53588">MSFTWQSKSPSVIQNNLRQSFLKKFDDLIKKTHSIQNIPSNHTLKRNRSNSIEVIYPIKKNKTEKGQKEVERPRPWFENLFDSLGLSTCTKSNEDDEEIDLPIGWSKQTDRLGRDLFIHHQTHQTTYKRPNQFIRVDDSQNQDEERNEDHQISLSSDDLPDIIIDPKKQSTSNHDPERNLSYNQNTKDQTENQLSQGIIKDEQIDRILLITGIDENLTISKIIDSFKVTEINTSISIKPFKIYLNLGKRGYPTILWDLVPIHKRNYIGEKFNHGKLTYRFGFIEFINEEQRDLCFNFWSSDKHDQGILGDVITFYLIDDLIDLKGCDCIYKINSKNKDDDDEICSITKQKFKFLILIFNQIAKQNKSSNLKPIWKKLTKEQIQSKFDEMIKEEEETHQLIGYQDFNEYFNDAQKHSVIKSFIDSRDDQIELIQNQDHFKKREWSLLKPFRENL</sequence>
<dbReference type="InterPro" id="IPR001202">
    <property type="entry name" value="WW_dom"/>
</dbReference>
<feature type="compositionally biased region" description="Low complexity" evidence="1">
    <location>
        <begin position="152"/>
        <end position="163"/>
    </location>
</feature>
<evidence type="ECO:0000313" key="3">
    <source>
        <dbReference type="EMBL" id="KAG0146918.1"/>
    </source>
</evidence>
<organism evidence="3 4">
    <name type="scientific">Cronartium quercuum f. sp. fusiforme G11</name>
    <dbReference type="NCBI Taxonomy" id="708437"/>
    <lineage>
        <taxon>Eukaryota</taxon>
        <taxon>Fungi</taxon>
        <taxon>Dikarya</taxon>
        <taxon>Basidiomycota</taxon>
        <taxon>Pucciniomycotina</taxon>
        <taxon>Pucciniomycetes</taxon>
        <taxon>Pucciniales</taxon>
        <taxon>Coleosporiaceae</taxon>
        <taxon>Cronartium</taxon>
    </lineage>
</organism>
<feature type="compositionally biased region" description="Basic and acidic residues" evidence="1">
    <location>
        <begin position="135"/>
        <end position="151"/>
    </location>
</feature>
<dbReference type="OrthoDB" id="10402921at2759"/>
<dbReference type="SUPFAM" id="SSF51045">
    <property type="entry name" value="WW domain"/>
    <property type="match status" value="1"/>
</dbReference>
<dbReference type="AlphaFoldDB" id="A0A9P6TDN0"/>
<evidence type="ECO:0000256" key="1">
    <source>
        <dbReference type="SAM" id="MobiDB-lite"/>
    </source>
</evidence>
<reference evidence="3" key="1">
    <citation type="submission" date="2013-11" db="EMBL/GenBank/DDBJ databases">
        <title>Genome sequence of the fusiform rust pathogen reveals effectors for host alternation and coevolution with pine.</title>
        <authorList>
            <consortium name="DOE Joint Genome Institute"/>
            <person name="Smith K."/>
            <person name="Pendleton A."/>
            <person name="Kubisiak T."/>
            <person name="Anderson C."/>
            <person name="Salamov A."/>
            <person name="Aerts A."/>
            <person name="Riley R."/>
            <person name="Clum A."/>
            <person name="Lindquist E."/>
            <person name="Ence D."/>
            <person name="Campbell M."/>
            <person name="Kronenberg Z."/>
            <person name="Feau N."/>
            <person name="Dhillon B."/>
            <person name="Hamelin R."/>
            <person name="Burleigh J."/>
            <person name="Smith J."/>
            <person name="Yandell M."/>
            <person name="Nelson C."/>
            <person name="Grigoriev I."/>
            <person name="Davis J."/>
        </authorList>
    </citation>
    <scope>NUCLEOTIDE SEQUENCE</scope>
    <source>
        <strain evidence="3">G11</strain>
    </source>
</reference>
<dbReference type="CDD" id="cd00201">
    <property type="entry name" value="WW"/>
    <property type="match status" value="1"/>
</dbReference>
<evidence type="ECO:0000313" key="4">
    <source>
        <dbReference type="Proteomes" id="UP000886653"/>
    </source>
</evidence>
<dbReference type="EMBL" id="MU167254">
    <property type="protein sequence ID" value="KAG0146918.1"/>
    <property type="molecule type" value="Genomic_DNA"/>
</dbReference>
<feature type="compositionally biased region" description="Basic and acidic residues" evidence="1">
    <location>
        <begin position="164"/>
        <end position="178"/>
    </location>
</feature>
<protein>
    <recommendedName>
        <fullName evidence="2">WW domain-containing protein</fullName>
    </recommendedName>
</protein>
<dbReference type="Gene3D" id="2.20.70.10">
    <property type="match status" value="1"/>
</dbReference>
<dbReference type="PROSITE" id="PS50020">
    <property type="entry name" value="WW_DOMAIN_2"/>
    <property type="match status" value="1"/>
</dbReference>
<proteinExistence type="predicted"/>
<dbReference type="InterPro" id="IPR036020">
    <property type="entry name" value="WW_dom_sf"/>
</dbReference>
<feature type="region of interest" description="Disordered" evidence="1">
    <location>
        <begin position="128"/>
        <end position="192"/>
    </location>
</feature>
<keyword evidence="4" id="KW-1185">Reference proteome</keyword>
<comment type="caution">
    <text evidence="3">The sequence shown here is derived from an EMBL/GenBank/DDBJ whole genome shotgun (WGS) entry which is preliminary data.</text>
</comment>
<gene>
    <name evidence="3" type="ORF">CROQUDRAFT_670843</name>
</gene>
<feature type="compositionally biased region" description="Polar residues" evidence="1">
    <location>
        <begin position="180"/>
        <end position="192"/>
    </location>
</feature>
<accession>A0A9P6TDN0</accession>
<feature type="domain" description="WW" evidence="2">
    <location>
        <begin position="99"/>
        <end position="132"/>
    </location>
</feature>
<evidence type="ECO:0000259" key="2">
    <source>
        <dbReference type="PROSITE" id="PS50020"/>
    </source>
</evidence>